<keyword evidence="2" id="KW-1185">Reference proteome</keyword>
<comment type="caution">
    <text evidence="1">The sequence shown here is derived from an EMBL/GenBank/DDBJ whole genome shotgun (WGS) entry which is preliminary data.</text>
</comment>
<dbReference type="OrthoDB" id="538223at2759"/>
<organism evidence="1 2">
    <name type="scientific">Cordyceps javanica</name>
    <dbReference type="NCBI Taxonomy" id="43265"/>
    <lineage>
        <taxon>Eukaryota</taxon>
        <taxon>Fungi</taxon>
        <taxon>Dikarya</taxon>
        <taxon>Ascomycota</taxon>
        <taxon>Pezizomycotina</taxon>
        <taxon>Sordariomycetes</taxon>
        <taxon>Hypocreomycetidae</taxon>
        <taxon>Hypocreales</taxon>
        <taxon>Cordycipitaceae</taxon>
        <taxon>Cordyceps</taxon>
    </lineage>
</organism>
<dbReference type="EMBL" id="SPUK01000001">
    <property type="protein sequence ID" value="TQW00942.1"/>
    <property type="molecule type" value="Genomic_DNA"/>
</dbReference>
<evidence type="ECO:0000313" key="1">
    <source>
        <dbReference type="EMBL" id="TQW00942.1"/>
    </source>
</evidence>
<accession>A0A545WDU0</accession>
<evidence type="ECO:0000313" key="2">
    <source>
        <dbReference type="Proteomes" id="UP000315783"/>
    </source>
</evidence>
<gene>
    <name evidence="1" type="ORF">IF1G_00873</name>
</gene>
<name>A0A545WDU0_9HYPO</name>
<protein>
    <submittedName>
        <fullName evidence="1">Uncharacterized protein</fullName>
    </submittedName>
</protein>
<reference evidence="1 2" key="1">
    <citation type="journal article" date="2019" name="Appl. Microbiol. Biotechnol.">
        <title>Genome sequence of Isaria javanica and comparative genome analysis insights into family S53 peptidase evolution in fungal entomopathogens.</title>
        <authorList>
            <person name="Lin R."/>
            <person name="Zhang X."/>
            <person name="Xin B."/>
            <person name="Zou M."/>
            <person name="Gao Y."/>
            <person name="Qin F."/>
            <person name="Hu Q."/>
            <person name="Xie B."/>
            <person name="Cheng X."/>
        </authorList>
    </citation>
    <scope>NUCLEOTIDE SEQUENCE [LARGE SCALE GENOMIC DNA]</scope>
    <source>
        <strain evidence="1 2">IJ1G</strain>
    </source>
</reference>
<proteinExistence type="predicted"/>
<dbReference type="Proteomes" id="UP000315783">
    <property type="component" value="Unassembled WGS sequence"/>
</dbReference>
<dbReference type="AlphaFoldDB" id="A0A545WDU0"/>
<sequence length="175" mass="19352">MSANQQQESIYRLPSTAPDILDGSVSLTEFLPWALYCLDSEIPGSSLKNLAAELEQDFVIEVPSGEDIPLIRTAPADSLHQPTLWSALDVHIQYGNDNRTNLAYFPYGFLVAHDKDWAAQGLWLVYVDFEDDNPLTAFRIGTKNVAGACETLREGDDSADQLEKIYGINGRDASD</sequence>